<sequence>MKKLFYLIAVSAFAISCRKDSSAPVETASMFKKNLIEVTAPGQSEWTMFYANDRKLLLFTNNEMSVTYKPGIPFSAKKTAFGSISDYKNAVQDAQGRVTRIDRYNSGTLITKQEFKYNADGYVAEQIITEVSSNKFEKYVYEYQAGNLVTMTMYVAGVKNASIMFDYYINQLNPIKIDLFDFKGIHFVTDEQFGKQSKNLVKSVKYVSSPGHPAIEINMSYTPDTDGYVKTITYSISSQAPIVYTCSFQ</sequence>
<dbReference type="PROSITE" id="PS51257">
    <property type="entry name" value="PROKAR_LIPOPROTEIN"/>
    <property type="match status" value="1"/>
</dbReference>
<evidence type="ECO:0000313" key="2">
    <source>
        <dbReference type="Proteomes" id="UP000515344"/>
    </source>
</evidence>
<protein>
    <recommendedName>
        <fullName evidence="3">DUF4595 domain-containing protein</fullName>
    </recommendedName>
</protein>
<dbReference type="RefSeq" id="WP_182804173.1">
    <property type="nucleotide sequence ID" value="NZ_CP060007.1"/>
</dbReference>
<proteinExistence type="predicted"/>
<organism evidence="1 2">
    <name type="scientific">Lacibacter sediminis</name>
    <dbReference type="NCBI Taxonomy" id="2760713"/>
    <lineage>
        <taxon>Bacteria</taxon>
        <taxon>Pseudomonadati</taxon>
        <taxon>Bacteroidota</taxon>
        <taxon>Chitinophagia</taxon>
        <taxon>Chitinophagales</taxon>
        <taxon>Chitinophagaceae</taxon>
        <taxon>Lacibacter</taxon>
    </lineage>
</organism>
<reference evidence="2" key="1">
    <citation type="submission" date="2020-08" db="EMBL/GenBank/DDBJ databases">
        <title>Lacibacter sp. S13-6-6 genome sequencing.</title>
        <authorList>
            <person name="Jin L."/>
        </authorList>
    </citation>
    <scope>NUCLEOTIDE SEQUENCE [LARGE SCALE GENOMIC DNA]</scope>
    <source>
        <strain evidence="2">S13-6-6</strain>
    </source>
</reference>
<keyword evidence="2" id="KW-1185">Reference proteome</keyword>
<dbReference type="Gene3D" id="2.40.160.190">
    <property type="match status" value="1"/>
</dbReference>
<name>A0A7G5XIG6_9BACT</name>
<dbReference type="EMBL" id="CP060007">
    <property type="protein sequence ID" value="QNA45269.1"/>
    <property type="molecule type" value="Genomic_DNA"/>
</dbReference>
<dbReference type="AlphaFoldDB" id="A0A7G5XIG6"/>
<accession>A0A7G5XIG6</accession>
<dbReference type="Proteomes" id="UP000515344">
    <property type="component" value="Chromosome"/>
</dbReference>
<dbReference type="KEGG" id="lacs:H4075_03440"/>
<gene>
    <name evidence="1" type="ORF">H4075_03440</name>
</gene>
<evidence type="ECO:0008006" key="3">
    <source>
        <dbReference type="Google" id="ProtNLM"/>
    </source>
</evidence>
<evidence type="ECO:0000313" key="1">
    <source>
        <dbReference type="EMBL" id="QNA45269.1"/>
    </source>
</evidence>
<dbReference type="CDD" id="cd12871">
    <property type="entry name" value="Bacuni_01323_like"/>
    <property type="match status" value="1"/>
</dbReference>